<evidence type="ECO:0000256" key="3">
    <source>
        <dbReference type="PROSITE-ProRule" id="PRU00284"/>
    </source>
</evidence>
<dbReference type="EMBL" id="JBGJLR010000008">
    <property type="protein sequence ID" value="MEZ2739635.1"/>
    <property type="molecule type" value="Genomic_DNA"/>
</dbReference>
<feature type="transmembrane region" description="Helical" evidence="4">
    <location>
        <begin position="12"/>
        <end position="32"/>
    </location>
</feature>
<accession>A0ABV4ICS1</accession>
<dbReference type="RefSeq" id="WP_370893628.1">
    <property type="nucleotide sequence ID" value="NZ_JBGJLR010000008.1"/>
</dbReference>
<keyword evidence="4" id="KW-0472">Membrane</keyword>
<dbReference type="PRINTS" id="PR00260">
    <property type="entry name" value="CHEMTRNSDUCR"/>
</dbReference>
<reference evidence="6 7" key="1">
    <citation type="submission" date="2024-08" db="EMBL/GenBank/DDBJ databases">
        <authorList>
            <person name="Feng Z."/>
            <person name="Ronholm J."/>
        </authorList>
    </citation>
    <scope>NUCLEOTIDE SEQUENCE [LARGE SCALE GENOMIC DNA]</scope>
    <source>
        <strain evidence="6 7">4-AB0-8</strain>
    </source>
</reference>
<comment type="caution">
    <text evidence="6">The sequence shown here is derived from an EMBL/GenBank/DDBJ whole genome shotgun (WGS) entry which is preliminary data.</text>
</comment>
<dbReference type="Proteomes" id="UP001567350">
    <property type="component" value="Unassembled WGS sequence"/>
</dbReference>
<organism evidence="6 7">
    <name type="scientific">Comamonas jiangduensis</name>
    <dbReference type="NCBI Taxonomy" id="1194168"/>
    <lineage>
        <taxon>Bacteria</taxon>
        <taxon>Pseudomonadati</taxon>
        <taxon>Pseudomonadota</taxon>
        <taxon>Betaproteobacteria</taxon>
        <taxon>Burkholderiales</taxon>
        <taxon>Comamonadaceae</taxon>
        <taxon>Comamonas</taxon>
    </lineage>
</organism>
<evidence type="ECO:0000313" key="7">
    <source>
        <dbReference type="Proteomes" id="UP001567350"/>
    </source>
</evidence>
<dbReference type="SUPFAM" id="SSF58104">
    <property type="entry name" value="Methyl-accepting chemotaxis protein (MCP) signaling domain"/>
    <property type="match status" value="1"/>
</dbReference>
<feature type="domain" description="Methyl-accepting transducer" evidence="5">
    <location>
        <begin position="275"/>
        <end position="504"/>
    </location>
</feature>
<dbReference type="SMART" id="SM00283">
    <property type="entry name" value="MA"/>
    <property type="match status" value="1"/>
</dbReference>
<name>A0ABV4ICS1_9BURK</name>
<dbReference type="PROSITE" id="PS50111">
    <property type="entry name" value="CHEMOTAXIS_TRANSDUC_2"/>
    <property type="match status" value="1"/>
</dbReference>
<proteinExistence type="inferred from homology"/>
<evidence type="ECO:0000256" key="1">
    <source>
        <dbReference type="ARBA" id="ARBA00022481"/>
    </source>
</evidence>
<gene>
    <name evidence="6" type="ORF">ACBP88_09260</name>
</gene>
<dbReference type="InterPro" id="IPR024478">
    <property type="entry name" value="HlyB_4HB_MCP"/>
</dbReference>
<dbReference type="InterPro" id="IPR004089">
    <property type="entry name" value="MCPsignal_dom"/>
</dbReference>
<keyword evidence="4" id="KW-0812">Transmembrane</keyword>
<sequence length="564" mass="59293">MFFSRMTVAARLYVGFGLIVALLVVVTGVAVVKVDRIERALRANSDIYSQVQRNAINFRGSAHDRSIAVRDLVFSPTPNERAKEVATIAALADFYAQSTQSLEALLKLPGVSPEVHPLYADIKKAESQAVTTTNTIIEQVREGNAAAVDTLWSQAKPQYVQWLASINRLIDFKEKHIQATNQNAMEEASGFLRVMFTALTLALILSAAVAWGVARSIVRQLGAEPNALAQVARQVAQGDLHPVAGVARAQSDSVLASLGAMQTSLAQVVDKVRDASNAVTQGADEIAAGNAGLLQRTEEQASNLQQASASMEEMTSSVKNNADTARQAAQLAASASDAAHKGGEVVTQVVHTMEDISASSYRIADIIGVIDSIAFQTNILALNAAVEAARAGEEGRGFAVVAGEVRALAQRSADAARQIKALIETSVAKVEQGTQLVNDAGATMTDIVAQAQRVAGLIAEISRATAEQTQGIAQVGGAVAHLDQATQQNAAMVEQSAAAAQALRHQAAQLGAAVRVFRLTGVDSAYESRHLPAHRLQGAAPALAPATLRNAAAARITKLQTAQT</sequence>
<dbReference type="Gene3D" id="1.10.287.950">
    <property type="entry name" value="Methyl-accepting chemotaxis protein"/>
    <property type="match status" value="1"/>
</dbReference>
<evidence type="ECO:0000259" key="5">
    <source>
        <dbReference type="PROSITE" id="PS50111"/>
    </source>
</evidence>
<dbReference type="CDD" id="cd11386">
    <property type="entry name" value="MCP_signal"/>
    <property type="match status" value="1"/>
</dbReference>
<dbReference type="Pfam" id="PF00015">
    <property type="entry name" value="MCPsignal"/>
    <property type="match status" value="1"/>
</dbReference>
<keyword evidence="4" id="KW-1133">Transmembrane helix</keyword>
<keyword evidence="1" id="KW-0488">Methylation</keyword>
<keyword evidence="7" id="KW-1185">Reference proteome</keyword>
<dbReference type="PANTHER" id="PTHR43531">
    <property type="entry name" value="PROTEIN ICFG"/>
    <property type="match status" value="1"/>
</dbReference>
<feature type="transmembrane region" description="Helical" evidence="4">
    <location>
        <begin position="191"/>
        <end position="214"/>
    </location>
</feature>
<dbReference type="PANTHER" id="PTHR43531:SF14">
    <property type="entry name" value="METHYL-ACCEPTING CHEMOTAXIS PROTEIN I-RELATED"/>
    <property type="match status" value="1"/>
</dbReference>
<dbReference type="Pfam" id="PF12729">
    <property type="entry name" value="4HB_MCP_1"/>
    <property type="match status" value="1"/>
</dbReference>
<evidence type="ECO:0000256" key="2">
    <source>
        <dbReference type="ARBA" id="ARBA00029447"/>
    </source>
</evidence>
<evidence type="ECO:0000313" key="6">
    <source>
        <dbReference type="EMBL" id="MEZ2739635.1"/>
    </source>
</evidence>
<evidence type="ECO:0000256" key="4">
    <source>
        <dbReference type="SAM" id="Phobius"/>
    </source>
</evidence>
<dbReference type="InterPro" id="IPR051310">
    <property type="entry name" value="MCP_chemotaxis"/>
</dbReference>
<comment type="similarity">
    <text evidence="2">Belongs to the methyl-accepting chemotaxis (MCP) protein family.</text>
</comment>
<keyword evidence="3" id="KW-0807">Transducer</keyword>
<dbReference type="InterPro" id="IPR004090">
    <property type="entry name" value="Chemotax_Me-accpt_rcpt"/>
</dbReference>
<protein>
    <submittedName>
        <fullName evidence="6">Methyl-accepting chemotaxis protein</fullName>
    </submittedName>
</protein>